<evidence type="ECO:0000256" key="2">
    <source>
        <dbReference type="PROSITE-ProRule" id="PRU00023"/>
    </source>
</evidence>
<feature type="repeat" description="ANK" evidence="2">
    <location>
        <begin position="665"/>
        <end position="697"/>
    </location>
</feature>
<dbReference type="Pfam" id="PF12796">
    <property type="entry name" value="Ank_2"/>
    <property type="match status" value="3"/>
</dbReference>
<proteinExistence type="predicted"/>
<feature type="repeat" description="ANK" evidence="2">
    <location>
        <begin position="779"/>
        <end position="811"/>
    </location>
</feature>
<feature type="domain" description="Nephrocystin 3-like N-terminal" evidence="3">
    <location>
        <begin position="57"/>
        <end position="140"/>
    </location>
</feature>
<keyword evidence="5" id="KW-1185">Reference proteome</keyword>
<dbReference type="PANTHER" id="PTHR24118">
    <property type="entry name" value="POTE ANKYRIN DOMAIN"/>
    <property type="match status" value="1"/>
</dbReference>
<sequence>MDENAAKALPISPLSPWATSGGQVDVRDAHKSVIGNKVTVGEINYEDAHEDVAGAGRTILALLANMLQQAILAQHEDVPAKVRDIYKEYIIHKSMPESGDFLELLKQEFGKFKKVFIVIDALDECPNDPFNARDEVLKIIRGFPPAVNALFFARTDLIDENEMKAGAKLHISARNDDLKRYILSRINSSSLFKSVVEMDQKASSSIVDTVIKNSDGINLEDIKQNLQVEAHLISTCAGIVIVDPESSVVRLVHHTAQQYFQDRIIEDEFLPQVPFNLAEKCIAYLSLPEFGKPLPAEEVSHRMETYPFLNYAADNWHIHLAKSPTRDLNHHTLRFLQSMENVSSAVQAMSGCLISLEKLVSGLHLATYLDSPSAVNILLSKSINLDAKTQYGETAMHWAIQYGCTDILYALIQRGADINETDKNGKTALHMAVAREKIHLVKILLESKSIHLNILDSKNWTPLRIAAHKGHEAIVQLLVDREANLDIRDQDQGWAAVRDAALQGHCQMVKFLIRRGAACEVHARNRHPWSVLCWAASQGHESIVRLLIEKETNLNVTTEDGKSALRCAMEYDHGKVVWQLTQAGPERININLQDQEGWSPLHAAVKRSLVKDASLLWLMLENGADVNTKTNKGLTALHLAATEDDIPVAWVLLTKHANINARNKGGMTALHLASRFGHSQFVRFLLHMGADATVVDKSNKTALHWAITELVEEYESQQHQAITKYLIEFAMDVTIQDDDGLSALHIIASEGSISSRDRALFANMLLERGCDPNAEDFLESQTPLQRAVRKMHHLLVALMMDRGGDAHKPDKEGRSAFHFAIETRDQELMDILEGRTHGNMLDTL</sequence>
<dbReference type="Proteomes" id="UP000722485">
    <property type="component" value="Unassembled WGS sequence"/>
</dbReference>
<accession>A0A9P5HER5</accession>
<dbReference type="InterPro" id="IPR002110">
    <property type="entry name" value="Ankyrin_rpt"/>
</dbReference>
<evidence type="ECO:0000259" key="3">
    <source>
        <dbReference type="Pfam" id="PF24883"/>
    </source>
</evidence>
<feature type="repeat" description="ANK" evidence="2">
    <location>
        <begin position="632"/>
        <end position="664"/>
    </location>
</feature>
<dbReference type="AlphaFoldDB" id="A0A9P5HER5"/>
<dbReference type="PROSITE" id="PS50297">
    <property type="entry name" value="ANK_REP_REGION"/>
    <property type="match status" value="7"/>
</dbReference>
<dbReference type="Pfam" id="PF24883">
    <property type="entry name" value="NPHP3_N"/>
    <property type="match status" value="1"/>
</dbReference>
<dbReference type="InterPro" id="IPR036770">
    <property type="entry name" value="Ankyrin_rpt-contain_sf"/>
</dbReference>
<feature type="repeat" description="ANK" evidence="2">
    <location>
        <begin position="739"/>
        <end position="777"/>
    </location>
</feature>
<dbReference type="PANTHER" id="PTHR24118:SF99">
    <property type="entry name" value="POTE ANKYRIN DOMAIN FAMILY MEMBER 3C-RELATED"/>
    <property type="match status" value="1"/>
</dbReference>
<dbReference type="PROSITE" id="PS50088">
    <property type="entry name" value="ANK_REPEAT"/>
    <property type="match status" value="8"/>
</dbReference>
<name>A0A9P5HER5_9HYPO</name>
<feature type="repeat" description="ANK" evidence="2">
    <location>
        <begin position="424"/>
        <end position="446"/>
    </location>
</feature>
<reference evidence="4" key="1">
    <citation type="submission" date="2020-03" db="EMBL/GenBank/DDBJ databases">
        <title>Draft Genome Sequence of Cylindrodendrum hubeiense.</title>
        <authorList>
            <person name="Buettner E."/>
            <person name="Kellner H."/>
        </authorList>
    </citation>
    <scope>NUCLEOTIDE SEQUENCE</scope>
    <source>
        <strain evidence="4">IHI 201604</strain>
    </source>
</reference>
<dbReference type="Gene3D" id="1.25.40.20">
    <property type="entry name" value="Ankyrin repeat-containing domain"/>
    <property type="match status" value="4"/>
</dbReference>
<dbReference type="OrthoDB" id="195446at2759"/>
<gene>
    <name evidence="4" type="ORF">G7Z17_g2155</name>
</gene>
<comment type="caution">
    <text evidence="4">The sequence shown here is derived from an EMBL/GenBank/DDBJ whole genome shotgun (WGS) entry which is preliminary data.</text>
</comment>
<dbReference type="SUPFAM" id="SSF48403">
    <property type="entry name" value="Ankyrin repeat"/>
    <property type="match status" value="2"/>
</dbReference>
<evidence type="ECO:0000313" key="4">
    <source>
        <dbReference type="EMBL" id="KAF7555470.1"/>
    </source>
</evidence>
<keyword evidence="2" id="KW-0040">ANK repeat</keyword>
<feature type="repeat" description="ANK" evidence="2">
    <location>
        <begin position="596"/>
        <end position="631"/>
    </location>
</feature>
<feature type="repeat" description="ANK" evidence="2">
    <location>
        <begin position="458"/>
        <end position="490"/>
    </location>
</feature>
<dbReference type="InterPro" id="IPR056884">
    <property type="entry name" value="NPHP3-like_N"/>
</dbReference>
<dbReference type="SMART" id="SM00248">
    <property type="entry name" value="ANK"/>
    <property type="match status" value="14"/>
</dbReference>
<dbReference type="Pfam" id="PF00023">
    <property type="entry name" value="Ank"/>
    <property type="match status" value="1"/>
</dbReference>
<evidence type="ECO:0000256" key="1">
    <source>
        <dbReference type="ARBA" id="ARBA00022737"/>
    </source>
</evidence>
<protein>
    <recommendedName>
        <fullName evidence="3">Nephrocystin 3-like N-terminal domain-containing protein</fullName>
    </recommendedName>
</protein>
<keyword evidence="1" id="KW-0677">Repeat</keyword>
<dbReference type="EMBL" id="JAANBB010000020">
    <property type="protein sequence ID" value="KAF7555470.1"/>
    <property type="molecule type" value="Genomic_DNA"/>
</dbReference>
<organism evidence="4 5">
    <name type="scientific">Cylindrodendrum hubeiense</name>
    <dbReference type="NCBI Taxonomy" id="595255"/>
    <lineage>
        <taxon>Eukaryota</taxon>
        <taxon>Fungi</taxon>
        <taxon>Dikarya</taxon>
        <taxon>Ascomycota</taxon>
        <taxon>Pezizomycotina</taxon>
        <taxon>Sordariomycetes</taxon>
        <taxon>Hypocreomycetidae</taxon>
        <taxon>Hypocreales</taxon>
        <taxon>Nectriaceae</taxon>
        <taxon>Cylindrodendrum</taxon>
    </lineage>
</organism>
<feature type="repeat" description="ANK" evidence="2">
    <location>
        <begin position="391"/>
        <end position="423"/>
    </location>
</feature>
<evidence type="ECO:0000313" key="5">
    <source>
        <dbReference type="Proteomes" id="UP000722485"/>
    </source>
</evidence>